<dbReference type="SUPFAM" id="SSF51182">
    <property type="entry name" value="RmlC-like cupins"/>
    <property type="match status" value="1"/>
</dbReference>
<dbReference type="OrthoDB" id="9791637at2"/>
<accession>A0A494XDM7</accession>
<dbReference type="Gene3D" id="2.60.120.10">
    <property type="entry name" value="Jelly Rolls"/>
    <property type="match status" value="1"/>
</dbReference>
<dbReference type="InterPro" id="IPR011051">
    <property type="entry name" value="RmlC_Cupin_sf"/>
</dbReference>
<dbReference type="InterPro" id="IPR014710">
    <property type="entry name" value="RmlC-like_jellyroll"/>
</dbReference>
<organism evidence="2 3">
    <name type="scientific">Pararobbsia silviterrae</name>
    <dbReference type="NCBI Taxonomy" id="1792498"/>
    <lineage>
        <taxon>Bacteria</taxon>
        <taxon>Pseudomonadati</taxon>
        <taxon>Pseudomonadota</taxon>
        <taxon>Betaproteobacteria</taxon>
        <taxon>Burkholderiales</taxon>
        <taxon>Burkholderiaceae</taxon>
        <taxon>Pararobbsia</taxon>
    </lineage>
</organism>
<feature type="domain" description="Cupin type-2" evidence="1">
    <location>
        <begin position="26"/>
        <end position="84"/>
    </location>
</feature>
<dbReference type="InterPro" id="IPR053146">
    <property type="entry name" value="QDO-like"/>
</dbReference>
<dbReference type="Proteomes" id="UP000270342">
    <property type="component" value="Unassembled WGS sequence"/>
</dbReference>
<evidence type="ECO:0000259" key="1">
    <source>
        <dbReference type="Pfam" id="PF07883"/>
    </source>
</evidence>
<dbReference type="AlphaFoldDB" id="A0A494XDM7"/>
<dbReference type="PANTHER" id="PTHR36440">
    <property type="entry name" value="PUTATIVE (AFU_ORTHOLOGUE AFUA_8G07350)-RELATED"/>
    <property type="match status" value="1"/>
</dbReference>
<dbReference type="EMBL" id="RBZU01000015">
    <property type="protein sequence ID" value="RKP46259.1"/>
    <property type="molecule type" value="Genomic_DNA"/>
</dbReference>
<protein>
    <submittedName>
        <fullName evidence="2">Cupin domain-containing protein</fullName>
    </submittedName>
</protein>
<dbReference type="PANTHER" id="PTHR36440:SF1">
    <property type="entry name" value="PUTATIVE (AFU_ORTHOLOGUE AFUA_8G07350)-RELATED"/>
    <property type="match status" value="1"/>
</dbReference>
<evidence type="ECO:0000313" key="2">
    <source>
        <dbReference type="EMBL" id="RKP46259.1"/>
    </source>
</evidence>
<keyword evidence="3" id="KW-1185">Reference proteome</keyword>
<name>A0A494XDM7_9BURK</name>
<gene>
    <name evidence="2" type="ORF">D7S86_25305</name>
</gene>
<comment type="caution">
    <text evidence="2">The sequence shown here is derived from an EMBL/GenBank/DDBJ whole genome shotgun (WGS) entry which is preliminary data.</text>
</comment>
<dbReference type="InterPro" id="IPR013096">
    <property type="entry name" value="Cupin_2"/>
</dbReference>
<dbReference type="Pfam" id="PF07883">
    <property type="entry name" value="Cupin_2"/>
    <property type="match status" value="1"/>
</dbReference>
<reference evidence="2 3" key="1">
    <citation type="submission" date="2018-10" db="EMBL/GenBank/DDBJ databases">
        <title>Robbsia sp. DHC34, isolated from soil.</title>
        <authorList>
            <person name="Gao Z.-H."/>
            <person name="Qiu L.-H."/>
        </authorList>
    </citation>
    <scope>NUCLEOTIDE SEQUENCE [LARGE SCALE GENOMIC DNA]</scope>
    <source>
        <strain evidence="2 3">DHC34</strain>
    </source>
</reference>
<proteinExistence type="predicted"/>
<evidence type="ECO:0000313" key="3">
    <source>
        <dbReference type="Proteomes" id="UP000270342"/>
    </source>
</evidence>
<sequence>MGLELEVHAPMHTRQGGVTLIETVNAPGFGPPVHRHRETEVFRVENGRYLFEVDGERFVAEPGDVVTVPGGVVHGFVNISDAPASQSILFLPGLDAVGFFTELAQTIRDDAIDPKLLRAFGFLWGVEFVGAPLRMSWDCRPSRPAKRRLNA</sequence>